<dbReference type="Pfam" id="PF04908">
    <property type="entry name" value="SH3BGR"/>
    <property type="match status" value="1"/>
</dbReference>
<feature type="region of interest" description="Disordered" evidence="2">
    <location>
        <begin position="112"/>
        <end position="166"/>
    </location>
</feature>
<evidence type="ECO:0000313" key="3">
    <source>
        <dbReference type="EMBL" id="GBE78256.1"/>
    </source>
</evidence>
<protein>
    <submittedName>
        <fullName evidence="3">SH3 domain-binding glutamic acid-rich protein</fullName>
    </submittedName>
</protein>
<evidence type="ECO:0000313" key="4">
    <source>
        <dbReference type="Proteomes" id="UP000287166"/>
    </source>
</evidence>
<comment type="similarity">
    <text evidence="1">Belongs to the SH3BGR family.</text>
</comment>
<evidence type="ECO:0000256" key="2">
    <source>
        <dbReference type="SAM" id="MobiDB-lite"/>
    </source>
</evidence>
<dbReference type="PANTHER" id="PTHR12232">
    <property type="entry name" value="SH3 DOMAIN-BINDING GLUTAMIC ACID-RICH-LIKE PROTEIN"/>
    <property type="match status" value="1"/>
</dbReference>
<dbReference type="InterPro" id="IPR036249">
    <property type="entry name" value="Thioredoxin-like_sf"/>
</dbReference>
<dbReference type="RefSeq" id="XP_027609169.1">
    <property type="nucleotide sequence ID" value="XM_027753368.1"/>
</dbReference>
<dbReference type="EMBL" id="BFAD01000001">
    <property type="protein sequence ID" value="GBE78256.1"/>
    <property type="molecule type" value="Genomic_DNA"/>
</dbReference>
<feature type="compositionally biased region" description="Polar residues" evidence="2">
    <location>
        <begin position="197"/>
        <end position="206"/>
    </location>
</feature>
<dbReference type="STRING" id="139825.A0A401G7V8"/>
<dbReference type="GeneID" id="38775173"/>
<dbReference type="InterPro" id="IPR006993">
    <property type="entry name" value="Glut_rich_SH3-bd"/>
</dbReference>
<comment type="caution">
    <text evidence="3">The sequence shown here is derived from an EMBL/GenBank/DDBJ whole genome shotgun (WGS) entry which is preliminary data.</text>
</comment>
<dbReference type="AlphaFoldDB" id="A0A401G7V8"/>
<dbReference type="Gene3D" id="3.40.30.10">
    <property type="entry name" value="Glutaredoxin"/>
    <property type="match status" value="1"/>
</dbReference>
<dbReference type="SUPFAM" id="SSF52833">
    <property type="entry name" value="Thioredoxin-like"/>
    <property type="match status" value="1"/>
</dbReference>
<evidence type="ECO:0000256" key="1">
    <source>
        <dbReference type="ARBA" id="ARBA00007764"/>
    </source>
</evidence>
<feature type="compositionally biased region" description="Basic and acidic residues" evidence="2">
    <location>
        <begin position="208"/>
        <end position="227"/>
    </location>
</feature>
<dbReference type="InParanoid" id="A0A401G7V8"/>
<feature type="region of interest" description="Disordered" evidence="2">
    <location>
        <begin position="197"/>
        <end position="242"/>
    </location>
</feature>
<dbReference type="Proteomes" id="UP000287166">
    <property type="component" value="Unassembled WGS sequence"/>
</dbReference>
<organism evidence="3 4">
    <name type="scientific">Sparassis crispa</name>
    <dbReference type="NCBI Taxonomy" id="139825"/>
    <lineage>
        <taxon>Eukaryota</taxon>
        <taxon>Fungi</taxon>
        <taxon>Dikarya</taxon>
        <taxon>Basidiomycota</taxon>
        <taxon>Agaricomycotina</taxon>
        <taxon>Agaricomycetes</taxon>
        <taxon>Polyporales</taxon>
        <taxon>Sparassidaceae</taxon>
        <taxon>Sparassis</taxon>
    </lineage>
</organism>
<name>A0A401G7V8_9APHY</name>
<reference evidence="3 4" key="1">
    <citation type="journal article" date="2018" name="Sci. Rep.">
        <title>Genome sequence of the cauliflower mushroom Sparassis crispa (Hanabiratake) and its association with beneficial usage.</title>
        <authorList>
            <person name="Kiyama R."/>
            <person name="Furutani Y."/>
            <person name="Kawaguchi K."/>
            <person name="Nakanishi T."/>
        </authorList>
    </citation>
    <scope>NUCLEOTIDE SEQUENCE [LARGE SCALE GENOMIC DNA]</scope>
</reference>
<feature type="compositionally biased region" description="Basic and acidic residues" evidence="2">
    <location>
        <begin position="143"/>
        <end position="154"/>
    </location>
</feature>
<accession>A0A401G7V8</accession>
<dbReference type="GO" id="GO:0005737">
    <property type="term" value="C:cytoplasm"/>
    <property type="evidence" value="ECO:0007669"/>
    <property type="project" value="TreeGrafter"/>
</dbReference>
<keyword evidence="4" id="KW-1185">Reference proteome</keyword>
<dbReference type="InterPro" id="IPR051033">
    <property type="entry name" value="SH3BGR"/>
</dbReference>
<sequence>MAPPPIQLFLTTIVSQPTLRQRQEYILRVLQVKKVPFTSYDLASDENAKKLWKRKAPLDKQQLPGILIGGEFPGTFADFEKAVEFEELDKFLRLDEEYKAFEDDSPILAAQPVGVPGAYSPNQMHPHHQAPPSPQPSPLKGKGKSEEKAEKELDAGEQLGDPRLQGVNVTEDDLLALMEELGLKGDEANDLVNILTGDSTLQSGGTKESAKSAVDKGRIEESKDRDSGAVAAKNTDVKVKIA</sequence>
<dbReference type="PANTHER" id="PTHR12232:SF0">
    <property type="entry name" value="THIOREDOXIN DOMAIN-CONTAINING PROTEIN"/>
    <property type="match status" value="1"/>
</dbReference>
<dbReference type="OrthoDB" id="9932926at2759"/>
<gene>
    <name evidence="3" type="ORF">SCP_0111390</name>
</gene>
<proteinExistence type="inferred from homology"/>